<dbReference type="AlphaFoldDB" id="A0AA36B598"/>
<gene>
    <name evidence="1" type="ORF">OCTVUL_1B016629</name>
</gene>
<dbReference type="Proteomes" id="UP001162480">
    <property type="component" value="Chromosome 9"/>
</dbReference>
<evidence type="ECO:0000313" key="2">
    <source>
        <dbReference type="Proteomes" id="UP001162480"/>
    </source>
</evidence>
<protein>
    <submittedName>
        <fullName evidence="1">Uncharacterized protein</fullName>
    </submittedName>
</protein>
<sequence length="82" mass="9118">MKSLRQNIRTIHVSSVTMRKSKVLCGEPADEPRISGTVIKTTLLGKLPSVPQAADEPLMTFRITIEGEMPQDPTVCDVRKRI</sequence>
<dbReference type="EMBL" id="OX597822">
    <property type="protein sequence ID" value="CAI9728175.1"/>
    <property type="molecule type" value="Genomic_DNA"/>
</dbReference>
<accession>A0AA36B598</accession>
<name>A0AA36B598_OCTVU</name>
<organism evidence="1 2">
    <name type="scientific">Octopus vulgaris</name>
    <name type="common">Common octopus</name>
    <dbReference type="NCBI Taxonomy" id="6645"/>
    <lineage>
        <taxon>Eukaryota</taxon>
        <taxon>Metazoa</taxon>
        <taxon>Spiralia</taxon>
        <taxon>Lophotrochozoa</taxon>
        <taxon>Mollusca</taxon>
        <taxon>Cephalopoda</taxon>
        <taxon>Coleoidea</taxon>
        <taxon>Octopodiformes</taxon>
        <taxon>Octopoda</taxon>
        <taxon>Incirrata</taxon>
        <taxon>Octopodidae</taxon>
        <taxon>Octopus</taxon>
    </lineage>
</organism>
<keyword evidence="2" id="KW-1185">Reference proteome</keyword>
<reference evidence="1" key="1">
    <citation type="submission" date="2023-08" db="EMBL/GenBank/DDBJ databases">
        <authorList>
            <person name="Alioto T."/>
            <person name="Alioto T."/>
            <person name="Gomez Garrido J."/>
        </authorList>
    </citation>
    <scope>NUCLEOTIDE SEQUENCE</scope>
</reference>
<proteinExistence type="predicted"/>
<evidence type="ECO:0000313" key="1">
    <source>
        <dbReference type="EMBL" id="CAI9728175.1"/>
    </source>
</evidence>